<dbReference type="GO" id="GO:0005813">
    <property type="term" value="C:centrosome"/>
    <property type="evidence" value="ECO:0007669"/>
    <property type="project" value="UniProtKB-SubCell"/>
</dbReference>
<feature type="region of interest" description="Disordered" evidence="5">
    <location>
        <begin position="24"/>
        <end position="110"/>
    </location>
</feature>
<proteinExistence type="predicted"/>
<dbReference type="EMBL" id="JADBJN010000001">
    <property type="protein sequence ID" value="KAG5684502.1"/>
    <property type="molecule type" value="Genomic_DNA"/>
</dbReference>
<evidence type="ECO:0000259" key="6">
    <source>
        <dbReference type="Pfam" id="PF15309"/>
    </source>
</evidence>
<evidence type="ECO:0000256" key="4">
    <source>
        <dbReference type="SAM" id="Coils"/>
    </source>
</evidence>
<feature type="compositionally biased region" description="Basic and acidic residues" evidence="5">
    <location>
        <begin position="60"/>
        <end position="73"/>
    </location>
</feature>
<evidence type="ECO:0000256" key="5">
    <source>
        <dbReference type="SAM" id="MobiDB-lite"/>
    </source>
</evidence>
<comment type="subcellular location">
    <subcellularLocation>
        <location evidence="1">Cytoplasm</location>
        <location evidence="1">Cytoskeleton</location>
        <location evidence="1">Microtubule organizing center</location>
        <location evidence="1">Centrosome</location>
    </subcellularLocation>
</comment>
<reference evidence="7" key="1">
    <citation type="submission" date="2021-03" db="EMBL/GenBank/DDBJ databases">
        <title>Chromosome level genome of the anhydrobiotic midge Polypedilum vanderplanki.</title>
        <authorList>
            <person name="Yoshida Y."/>
            <person name="Kikawada T."/>
            <person name="Gusev O."/>
        </authorList>
    </citation>
    <scope>NUCLEOTIDE SEQUENCE</scope>
    <source>
        <strain evidence="7">NIAS01</strain>
        <tissue evidence="7">Whole body or cell culture</tissue>
    </source>
</reference>
<evidence type="ECO:0000313" key="8">
    <source>
        <dbReference type="Proteomes" id="UP001107558"/>
    </source>
</evidence>
<dbReference type="Proteomes" id="UP001107558">
    <property type="component" value="Chromosome 1"/>
</dbReference>
<feature type="compositionally biased region" description="Basic and acidic residues" evidence="5">
    <location>
        <begin position="80"/>
        <end position="98"/>
    </location>
</feature>
<evidence type="ECO:0000256" key="3">
    <source>
        <dbReference type="ARBA" id="ARBA00023212"/>
    </source>
</evidence>
<evidence type="ECO:0000313" key="7">
    <source>
        <dbReference type="EMBL" id="KAG5684502.1"/>
    </source>
</evidence>
<accession>A0A9J6CS84</accession>
<feature type="domain" description="ALMS motif" evidence="6">
    <location>
        <begin position="923"/>
        <end position="1045"/>
    </location>
</feature>
<dbReference type="AlphaFoldDB" id="A0A9J6CS84"/>
<feature type="compositionally biased region" description="Basic and acidic residues" evidence="5">
    <location>
        <begin position="393"/>
        <end position="402"/>
    </location>
</feature>
<keyword evidence="4" id="KW-0175">Coiled coil</keyword>
<feature type="compositionally biased region" description="Basic and acidic residues" evidence="5">
    <location>
        <begin position="504"/>
        <end position="518"/>
    </location>
</feature>
<name>A0A9J6CS84_POLVA</name>
<comment type="caution">
    <text evidence="7">The sequence shown here is derived from an EMBL/GenBank/DDBJ whole genome shotgun (WGS) entry which is preliminary data.</text>
</comment>
<evidence type="ECO:0000256" key="1">
    <source>
        <dbReference type="ARBA" id="ARBA00004300"/>
    </source>
</evidence>
<feature type="region of interest" description="Disordered" evidence="5">
    <location>
        <begin position="623"/>
        <end position="678"/>
    </location>
</feature>
<feature type="coiled-coil region" evidence="4">
    <location>
        <begin position="572"/>
        <end position="599"/>
    </location>
</feature>
<feature type="region of interest" description="Disordered" evidence="5">
    <location>
        <begin position="392"/>
        <end position="424"/>
    </location>
</feature>
<feature type="compositionally biased region" description="Polar residues" evidence="5">
    <location>
        <begin position="404"/>
        <end position="424"/>
    </location>
</feature>
<protein>
    <recommendedName>
        <fullName evidence="6">ALMS motif domain-containing protein</fullName>
    </recommendedName>
</protein>
<feature type="compositionally biased region" description="Polar residues" evidence="5">
    <location>
        <begin position="185"/>
        <end position="194"/>
    </location>
</feature>
<sequence>MDSNMKSVLRNYIKKCGEGRGLDKFLRRNSYSSDERETSSSITTSKGRCQTTKSLESLNETDKCTSAKEEAVKHKTPPPKFKEQQKKEEEGGDNKSMEAPKVVVKQSGEKVDKKKSFSYESVIEITLPQQQQTFSHLLPNQSMPEYLNEKSFGEEKIEEPIKPVISTPKSSKIPTHSCKSDRKISPSSDNNESFVSNKQNLMEWDTYMPGYEMDNSQISMQLCNPPLELDDRELGALKTYFQQRGLELPNENLIVVIKNRPDTVSESDKRLEHIRKNKEKWQNIYEKYKEKYQQQQQTSVNFQNIDAQSTPKVTETKETASEPIVMNEKGSQTSLVRSLVKSIQVDSKNGSKSVAQQTTLNTILSQPENQFEMYQNPSEVAESFEFVHGTMQKRKDSKKEESIISETDSNVTEAGSSKNSGLSMSIKNEDISNFDDSLKVAIALLNSLLESKMRPELKRNLAEKVIQKIVQMQTSRSIQTSTLDSSNFYAVSKSSDEKQDDEEKEVKVQKEQHRDKISTPRKKRRDAAIKECLGPMTKSEFSHQSESETINKTISSVSSKSVQKTQLVDFVKREKQSQLKWIEKEIEHLNNLRDLLKRNESSMSINESCPLYENMSLLRAKEKSDKNEFKVPAHPPPPIPPHAEPDVNAYNSHANMKKTKNRSKLETPHSDPNATLNESLASFIDNRSKKFLEKYGQSQKKIYEDVNAYTQPFSNSSRKSSAVQTKHKKHTQMTANKDVQTSTSLASSSVFESSSESISVPINSNSKTTTTHYQPESFTSQIMEEEKKSSNGSSKIKQRIAITQTTDSICRTKPIYEAHGNFGTSSTTATQRVKKLQNDKQLQAHPPSIKYTLTFDKKSKPKIRHYASLPQQSNEYATITKSSKNIYNQMSYSASLNYYYDENKENYDNDILFDDDEEGNEDVDLQKCFNKKRPDIFSRFEQRKKCIEELKKLRALRNEHRAKLLLLTSEKSLEGKLFSSLPDLPLKHTRIFSTKALKLQTKKVVKNLNEVQQKKKEENIKNLRKKTRLMTEIFNKNLQRNVLKGNLNLSNTVNLITK</sequence>
<organism evidence="7 8">
    <name type="scientific">Polypedilum vanderplanki</name>
    <name type="common">Sleeping chironomid midge</name>
    <dbReference type="NCBI Taxonomy" id="319348"/>
    <lineage>
        <taxon>Eukaryota</taxon>
        <taxon>Metazoa</taxon>
        <taxon>Ecdysozoa</taxon>
        <taxon>Arthropoda</taxon>
        <taxon>Hexapoda</taxon>
        <taxon>Insecta</taxon>
        <taxon>Pterygota</taxon>
        <taxon>Neoptera</taxon>
        <taxon>Endopterygota</taxon>
        <taxon>Diptera</taxon>
        <taxon>Nematocera</taxon>
        <taxon>Chironomoidea</taxon>
        <taxon>Chironomidae</taxon>
        <taxon>Chironominae</taxon>
        <taxon>Polypedilum</taxon>
        <taxon>Polypedilum</taxon>
    </lineage>
</organism>
<keyword evidence="8" id="KW-1185">Reference proteome</keyword>
<feature type="compositionally biased region" description="Polar residues" evidence="5">
    <location>
        <begin position="767"/>
        <end position="782"/>
    </location>
</feature>
<feature type="region of interest" description="Disordered" evidence="5">
    <location>
        <begin position="754"/>
        <end position="797"/>
    </location>
</feature>
<feature type="coiled-coil region" evidence="4">
    <location>
        <begin position="943"/>
        <end position="970"/>
    </location>
</feature>
<feature type="compositionally biased region" description="Polar residues" evidence="5">
    <location>
        <begin position="712"/>
        <end position="724"/>
    </location>
</feature>
<dbReference type="OrthoDB" id="2448405at2759"/>
<keyword evidence="3" id="KW-0206">Cytoskeleton</keyword>
<feature type="compositionally biased region" description="Low complexity" evidence="5">
    <location>
        <begin position="754"/>
        <end position="766"/>
    </location>
</feature>
<feature type="compositionally biased region" description="Polar residues" evidence="5">
    <location>
        <begin position="46"/>
        <end position="58"/>
    </location>
</feature>
<feature type="region of interest" description="Disordered" evidence="5">
    <location>
        <begin position="712"/>
        <end position="742"/>
    </location>
</feature>
<feature type="compositionally biased region" description="Pro residues" evidence="5">
    <location>
        <begin position="633"/>
        <end position="642"/>
    </location>
</feature>
<gene>
    <name evidence="7" type="ORF">PVAND_013732</name>
</gene>
<feature type="region of interest" description="Disordered" evidence="5">
    <location>
        <begin position="489"/>
        <end position="525"/>
    </location>
</feature>
<feature type="coiled-coil region" evidence="4">
    <location>
        <begin position="271"/>
        <end position="298"/>
    </location>
</feature>
<evidence type="ECO:0000256" key="2">
    <source>
        <dbReference type="ARBA" id="ARBA00022490"/>
    </source>
</evidence>
<dbReference type="Pfam" id="PF15309">
    <property type="entry name" value="ALMS_motif"/>
    <property type="match status" value="1"/>
</dbReference>
<feature type="region of interest" description="Disordered" evidence="5">
    <location>
        <begin position="159"/>
        <end position="194"/>
    </location>
</feature>
<keyword evidence="2" id="KW-0963">Cytoplasm</keyword>
<dbReference type="InterPro" id="IPR029299">
    <property type="entry name" value="ALMS_motif"/>
</dbReference>